<feature type="non-terminal residue" evidence="1">
    <location>
        <position position="1"/>
    </location>
</feature>
<evidence type="ECO:0000313" key="1">
    <source>
        <dbReference type="EMBL" id="KZT22309.1"/>
    </source>
</evidence>
<organism evidence="1 2">
    <name type="scientific">Neolentinus lepideus HHB14362 ss-1</name>
    <dbReference type="NCBI Taxonomy" id="1314782"/>
    <lineage>
        <taxon>Eukaryota</taxon>
        <taxon>Fungi</taxon>
        <taxon>Dikarya</taxon>
        <taxon>Basidiomycota</taxon>
        <taxon>Agaricomycotina</taxon>
        <taxon>Agaricomycetes</taxon>
        <taxon>Gloeophyllales</taxon>
        <taxon>Gloeophyllaceae</taxon>
        <taxon>Neolentinus</taxon>
    </lineage>
</organism>
<dbReference type="Gene3D" id="3.40.630.30">
    <property type="match status" value="1"/>
</dbReference>
<protein>
    <recommendedName>
        <fullName evidence="3">N-acetyltransferase domain-containing protein</fullName>
    </recommendedName>
</protein>
<dbReference type="Proteomes" id="UP000076761">
    <property type="component" value="Unassembled WGS sequence"/>
</dbReference>
<reference evidence="1 2" key="1">
    <citation type="journal article" date="2016" name="Mol. Biol. Evol.">
        <title>Comparative Genomics of Early-Diverging Mushroom-Forming Fungi Provides Insights into the Origins of Lignocellulose Decay Capabilities.</title>
        <authorList>
            <person name="Nagy L.G."/>
            <person name="Riley R."/>
            <person name="Tritt A."/>
            <person name="Adam C."/>
            <person name="Daum C."/>
            <person name="Floudas D."/>
            <person name="Sun H."/>
            <person name="Yadav J.S."/>
            <person name="Pangilinan J."/>
            <person name="Larsson K.H."/>
            <person name="Matsuura K."/>
            <person name="Barry K."/>
            <person name="Labutti K."/>
            <person name="Kuo R."/>
            <person name="Ohm R.A."/>
            <person name="Bhattacharya S.S."/>
            <person name="Shirouzu T."/>
            <person name="Yoshinaga Y."/>
            <person name="Martin F.M."/>
            <person name="Grigoriev I.V."/>
            <person name="Hibbett D.S."/>
        </authorList>
    </citation>
    <scope>NUCLEOTIDE SEQUENCE [LARGE SCALE GENOMIC DNA]</scope>
    <source>
        <strain evidence="1 2">HHB14362 ss-1</strain>
    </source>
</reference>
<name>A0A165QE88_9AGAM</name>
<evidence type="ECO:0000313" key="2">
    <source>
        <dbReference type="Proteomes" id="UP000076761"/>
    </source>
</evidence>
<keyword evidence="2" id="KW-1185">Reference proteome</keyword>
<dbReference type="SUPFAM" id="SSF55729">
    <property type="entry name" value="Acyl-CoA N-acyltransferases (Nat)"/>
    <property type="match status" value="1"/>
</dbReference>
<evidence type="ECO:0008006" key="3">
    <source>
        <dbReference type="Google" id="ProtNLM"/>
    </source>
</evidence>
<gene>
    <name evidence="1" type="ORF">NEOLEDRAFT_1071910</name>
</gene>
<dbReference type="OrthoDB" id="630895at2759"/>
<dbReference type="InterPro" id="IPR016181">
    <property type="entry name" value="Acyl_CoA_acyltransferase"/>
</dbReference>
<dbReference type="EMBL" id="KV425597">
    <property type="protein sequence ID" value="KZT22309.1"/>
    <property type="molecule type" value="Genomic_DNA"/>
</dbReference>
<sequence length="68" mass="7864">ALKFIIDHAFRNFGLHRRASGGFEENAVAIAMYRKSLERLQGRELDDGWEDSMDMRMLNTEWAELSGC</sequence>
<accession>A0A165QE88</accession>
<dbReference type="InParanoid" id="A0A165QE88"/>
<dbReference type="AlphaFoldDB" id="A0A165QE88"/>
<proteinExistence type="predicted"/>